<evidence type="ECO:0000313" key="3">
    <source>
        <dbReference type="Proteomes" id="UP000578686"/>
    </source>
</evidence>
<gene>
    <name evidence="2" type="ORF">HCN56_21705</name>
</gene>
<dbReference type="PANTHER" id="PTHR42841">
    <property type="entry name" value="AMINE OXIDASE"/>
    <property type="match status" value="1"/>
</dbReference>
<dbReference type="InterPro" id="IPR036188">
    <property type="entry name" value="FAD/NAD-bd_sf"/>
</dbReference>
<dbReference type="GO" id="GO:0016491">
    <property type="term" value="F:oxidoreductase activity"/>
    <property type="evidence" value="ECO:0007669"/>
    <property type="project" value="InterPro"/>
</dbReference>
<name>A0A7X6D4N3_9ACTN</name>
<dbReference type="Gene3D" id="3.50.50.60">
    <property type="entry name" value="FAD/NAD(P)-binding domain"/>
    <property type="match status" value="1"/>
</dbReference>
<organism evidence="2 3">
    <name type="scientific">Streptomyces lonarensis</name>
    <dbReference type="NCBI Taxonomy" id="700599"/>
    <lineage>
        <taxon>Bacteria</taxon>
        <taxon>Bacillati</taxon>
        <taxon>Actinomycetota</taxon>
        <taxon>Actinomycetes</taxon>
        <taxon>Kitasatosporales</taxon>
        <taxon>Streptomycetaceae</taxon>
        <taxon>Streptomyces</taxon>
    </lineage>
</organism>
<dbReference type="RefSeq" id="WP_167973700.1">
    <property type="nucleotide sequence ID" value="NZ_BHZG01000605.1"/>
</dbReference>
<dbReference type="Proteomes" id="UP000578686">
    <property type="component" value="Unassembled WGS sequence"/>
</dbReference>
<comment type="caution">
    <text evidence="2">The sequence shown here is derived from an EMBL/GenBank/DDBJ whole genome shotgun (WGS) entry which is preliminary data.</text>
</comment>
<dbReference type="PROSITE" id="PS51257">
    <property type="entry name" value="PROKAR_LIPOPROTEIN"/>
    <property type="match status" value="1"/>
</dbReference>
<keyword evidence="3" id="KW-1185">Reference proteome</keyword>
<dbReference type="SUPFAM" id="SSF51905">
    <property type="entry name" value="FAD/NAD(P)-binding domain"/>
    <property type="match status" value="1"/>
</dbReference>
<sequence>MTAHSRYHPDHPDVIVVGAGLAGLACARDLTDAGLEVALLEASDDVGGRMRTDRRDGFLLDRGFQVFNTSYPQVARRLDLYGLRLHPFTSGVLVHTPRGRVRWDNPTRHPRRAAGVLTSATADTRDLLALGRISARDMLLSGPALRRSLHRSPERTTREELERSGVSDRMVSELLRPFLAGVFLDDDLTTTSRMFHMVWRSFLRGHLTLPARGIGAVPRQLADGLPTGSLRLETPVAGITEEGVELASGGRLDASTVVVATDAGTAARLLPDLAVPAFRTVTTYYHAAPRPPLTEPTLLLDTARRFLNTAVLSQVAPDYAPPGHSLVATSALGDDVPGREAAVRAALAEVYGADTGGWELIDARTVPAALPAMTPPWPLSRPTRLAEGRYVCGDYRGTGSVQGALASGARAAREVIRARIR</sequence>
<feature type="domain" description="Amine oxidase" evidence="1">
    <location>
        <begin position="21"/>
        <end position="416"/>
    </location>
</feature>
<evidence type="ECO:0000259" key="1">
    <source>
        <dbReference type="Pfam" id="PF01593"/>
    </source>
</evidence>
<protein>
    <submittedName>
        <fullName evidence="2">FAD-dependent oxidoreductase</fullName>
    </submittedName>
</protein>
<dbReference type="AlphaFoldDB" id="A0A7X6D4N3"/>
<accession>A0A7X6D4N3</accession>
<reference evidence="2 3" key="1">
    <citation type="submission" date="2020-03" db="EMBL/GenBank/DDBJ databases">
        <title>Draft genome of Streptomyces sp. ventii, isolated from the Axial Seamount in the Pacific Ocean, and resequencing of the two type strains Streptomyces lonarensis strain NCL 716 and Streptomyces bohaiensis strain 11A07.</title>
        <authorList>
            <person name="Loughran R.M."/>
            <person name="Pfannmuller K.M."/>
            <person name="Wasson B.J."/>
            <person name="Deadmond M.C."/>
            <person name="Paddock B.E."/>
            <person name="Koyack M.J."/>
            <person name="Gallegos D.A."/>
            <person name="Mitchell E.A."/>
            <person name="Ushijima B."/>
            <person name="Saw J.H."/>
            <person name="Mcphail K.L."/>
            <person name="Videau P."/>
        </authorList>
    </citation>
    <scope>NUCLEOTIDE SEQUENCE [LARGE SCALE GENOMIC DNA]</scope>
    <source>
        <strain evidence="2 3">NCL716</strain>
    </source>
</reference>
<dbReference type="InterPro" id="IPR002937">
    <property type="entry name" value="Amino_oxidase"/>
</dbReference>
<dbReference type="EMBL" id="JAAVJD010000247">
    <property type="protein sequence ID" value="NJQ08124.1"/>
    <property type="molecule type" value="Genomic_DNA"/>
</dbReference>
<evidence type="ECO:0000313" key="2">
    <source>
        <dbReference type="EMBL" id="NJQ08124.1"/>
    </source>
</evidence>
<dbReference type="Pfam" id="PF01593">
    <property type="entry name" value="Amino_oxidase"/>
    <property type="match status" value="1"/>
</dbReference>
<proteinExistence type="predicted"/>